<evidence type="ECO:0000256" key="2">
    <source>
        <dbReference type="ARBA" id="ARBA00023015"/>
    </source>
</evidence>
<evidence type="ECO:0000313" key="7">
    <source>
        <dbReference type="EMBL" id="EAY30701.1"/>
    </source>
</evidence>
<dbReference type="eggNOG" id="COG1595">
    <property type="taxonomic scope" value="Bacteria"/>
</dbReference>
<dbReference type="SUPFAM" id="SSF88946">
    <property type="entry name" value="Sigma2 domain of RNA polymerase sigma factors"/>
    <property type="match status" value="1"/>
</dbReference>
<dbReference type="InterPro" id="IPR007627">
    <property type="entry name" value="RNA_pol_sigma70_r2"/>
</dbReference>
<dbReference type="NCBIfam" id="TIGR02937">
    <property type="entry name" value="sigma70-ECF"/>
    <property type="match status" value="1"/>
</dbReference>
<dbReference type="InterPro" id="IPR013325">
    <property type="entry name" value="RNA_pol_sigma_r2"/>
</dbReference>
<evidence type="ECO:0000256" key="4">
    <source>
        <dbReference type="ARBA" id="ARBA00023163"/>
    </source>
</evidence>
<comment type="similarity">
    <text evidence="1">Belongs to the sigma-70 factor family. ECF subfamily.</text>
</comment>
<dbReference type="InterPro" id="IPR036388">
    <property type="entry name" value="WH-like_DNA-bd_sf"/>
</dbReference>
<dbReference type="PANTHER" id="PTHR43133">
    <property type="entry name" value="RNA POLYMERASE ECF-TYPE SIGMA FACTO"/>
    <property type="match status" value="1"/>
</dbReference>
<dbReference type="InterPro" id="IPR014284">
    <property type="entry name" value="RNA_pol_sigma-70_dom"/>
</dbReference>
<evidence type="ECO:0000256" key="3">
    <source>
        <dbReference type="ARBA" id="ARBA00023082"/>
    </source>
</evidence>
<dbReference type="Proteomes" id="UP000004095">
    <property type="component" value="Unassembled WGS sequence"/>
</dbReference>
<accession>A1ZFC7</accession>
<dbReference type="RefSeq" id="WP_002694392.1">
    <property type="nucleotide sequence ID" value="NZ_AAWS01000005.1"/>
</dbReference>
<gene>
    <name evidence="7" type="ORF">M23134_01025</name>
</gene>
<dbReference type="EMBL" id="AAWS01000005">
    <property type="protein sequence ID" value="EAY30701.1"/>
    <property type="molecule type" value="Genomic_DNA"/>
</dbReference>
<dbReference type="InterPro" id="IPR039425">
    <property type="entry name" value="RNA_pol_sigma-70-like"/>
</dbReference>
<proteinExistence type="inferred from homology"/>
<sequence>MTREEFKICFDRWFDEVRNYITYRCCDEELATDIAQEAFMKVWEKGVAFQQNQTKGLLYKIANELWISQYRKSKSEKKYKLSFSLKVNVSASQRNDTEDQMYYEELKTKYEQAVSQLPEKQRVVFLLSRMENLTYKEIAQRLEVSAKAVEKRMNLALKDLRKILNHDR</sequence>
<evidence type="ECO:0000313" key="8">
    <source>
        <dbReference type="Proteomes" id="UP000004095"/>
    </source>
</evidence>
<dbReference type="InterPro" id="IPR013324">
    <property type="entry name" value="RNA_pol_sigma_r3/r4-like"/>
</dbReference>
<keyword evidence="8" id="KW-1185">Reference proteome</keyword>
<name>A1ZFC7_MICM2</name>
<comment type="caution">
    <text evidence="7">The sequence shown here is derived from an EMBL/GenBank/DDBJ whole genome shotgun (WGS) entry which is preliminary data.</text>
</comment>
<dbReference type="Gene3D" id="1.10.1740.10">
    <property type="match status" value="1"/>
</dbReference>
<dbReference type="AlphaFoldDB" id="A1ZFC7"/>
<keyword evidence="2" id="KW-0805">Transcription regulation</keyword>
<keyword evidence="3" id="KW-0731">Sigma factor</keyword>
<evidence type="ECO:0000259" key="5">
    <source>
        <dbReference type="Pfam" id="PF04542"/>
    </source>
</evidence>
<feature type="domain" description="RNA polymerase sigma factor 70 region 4 type 2" evidence="6">
    <location>
        <begin position="110"/>
        <end position="160"/>
    </location>
</feature>
<dbReference type="OrthoDB" id="679904at2"/>
<dbReference type="CDD" id="cd06171">
    <property type="entry name" value="Sigma70_r4"/>
    <property type="match status" value="1"/>
</dbReference>
<dbReference type="GO" id="GO:0003677">
    <property type="term" value="F:DNA binding"/>
    <property type="evidence" value="ECO:0007669"/>
    <property type="project" value="InterPro"/>
</dbReference>
<dbReference type="GO" id="GO:0006352">
    <property type="term" value="P:DNA-templated transcription initiation"/>
    <property type="evidence" value="ECO:0007669"/>
    <property type="project" value="InterPro"/>
</dbReference>
<evidence type="ECO:0000259" key="6">
    <source>
        <dbReference type="Pfam" id="PF08281"/>
    </source>
</evidence>
<protein>
    <submittedName>
        <fullName evidence="7">RNA polymerase ECF-type sigma factor</fullName>
    </submittedName>
</protein>
<feature type="domain" description="RNA polymerase sigma-70 region 2" evidence="5">
    <location>
        <begin position="11"/>
        <end position="74"/>
    </location>
</feature>
<evidence type="ECO:0000256" key="1">
    <source>
        <dbReference type="ARBA" id="ARBA00010641"/>
    </source>
</evidence>
<dbReference type="Pfam" id="PF08281">
    <property type="entry name" value="Sigma70_r4_2"/>
    <property type="match status" value="1"/>
</dbReference>
<dbReference type="PANTHER" id="PTHR43133:SF46">
    <property type="entry name" value="RNA POLYMERASE SIGMA-70 FACTOR ECF SUBFAMILY"/>
    <property type="match status" value="1"/>
</dbReference>
<reference evidence="7 8" key="1">
    <citation type="submission" date="2007-01" db="EMBL/GenBank/DDBJ databases">
        <authorList>
            <person name="Haygood M."/>
            <person name="Podell S."/>
            <person name="Anderson C."/>
            <person name="Hopkinson B."/>
            <person name="Roe K."/>
            <person name="Barbeau K."/>
            <person name="Gaasterland T."/>
            <person name="Ferriera S."/>
            <person name="Johnson J."/>
            <person name="Kravitz S."/>
            <person name="Beeson K."/>
            <person name="Sutton G."/>
            <person name="Rogers Y.-H."/>
            <person name="Friedman R."/>
            <person name="Frazier M."/>
            <person name="Venter J.C."/>
        </authorList>
    </citation>
    <scope>NUCLEOTIDE SEQUENCE [LARGE SCALE GENOMIC DNA]</scope>
    <source>
        <strain evidence="7 8">ATCC 23134</strain>
    </source>
</reference>
<dbReference type="SUPFAM" id="SSF88659">
    <property type="entry name" value="Sigma3 and sigma4 domains of RNA polymerase sigma factors"/>
    <property type="match status" value="1"/>
</dbReference>
<dbReference type="Pfam" id="PF04542">
    <property type="entry name" value="Sigma70_r2"/>
    <property type="match status" value="1"/>
</dbReference>
<dbReference type="Gene3D" id="1.10.10.10">
    <property type="entry name" value="Winged helix-like DNA-binding domain superfamily/Winged helix DNA-binding domain"/>
    <property type="match status" value="1"/>
</dbReference>
<dbReference type="InterPro" id="IPR013249">
    <property type="entry name" value="RNA_pol_sigma70_r4_t2"/>
</dbReference>
<organism evidence="7 8">
    <name type="scientific">Microscilla marina ATCC 23134</name>
    <dbReference type="NCBI Taxonomy" id="313606"/>
    <lineage>
        <taxon>Bacteria</taxon>
        <taxon>Pseudomonadati</taxon>
        <taxon>Bacteroidota</taxon>
        <taxon>Cytophagia</taxon>
        <taxon>Cytophagales</taxon>
        <taxon>Microscillaceae</taxon>
        <taxon>Microscilla</taxon>
    </lineage>
</organism>
<dbReference type="GO" id="GO:0016987">
    <property type="term" value="F:sigma factor activity"/>
    <property type="evidence" value="ECO:0007669"/>
    <property type="project" value="UniProtKB-KW"/>
</dbReference>
<keyword evidence="4" id="KW-0804">Transcription</keyword>